<organism evidence="2 3">
    <name type="scientific">Streptosporangium longisporum</name>
    <dbReference type="NCBI Taxonomy" id="46187"/>
    <lineage>
        <taxon>Bacteria</taxon>
        <taxon>Bacillati</taxon>
        <taxon>Actinomycetota</taxon>
        <taxon>Actinomycetes</taxon>
        <taxon>Streptosporangiales</taxon>
        <taxon>Streptosporangiaceae</taxon>
        <taxon>Streptosporangium</taxon>
    </lineage>
</organism>
<accession>A0ABP6KZC3</accession>
<reference evidence="3" key="1">
    <citation type="journal article" date="2019" name="Int. J. Syst. Evol. Microbiol.">
        <title>The Global Catalogue of Microorganisms (GCM) 10K type strain sequencing project: providing services to taxonomists for standard genome sequencing and annotation.</title>
        <authorList>
            <consortium name="The Broad Institute Genomics Platform"/>
            <consortium name="The Broad Institute Genome Sequencing Center for Infectious Disease"/>
            <person name="Wu L."/>
            <person name="Ma J."/>
        </authorList>
    </citation>
    <scope>NUCLEOTIDE SEQUENCE [LARGE SCALE GENOMIC DNA]</scope>
    <source>
        <strain evidence="3">JCM 3106</strain>
    </source>
</reference>
<name>A0ABP6KZC3_9ACTN</name>
<keyword evidence="3" id="KW-1185">Reference proteome</keyword>
<feature type="region of interest" description="Disordered" evidence="1">
    <location>
        <begin position="250"/>
        <end position="316"/>
    </location>
</feature>
<protein>
    <submittedName>
        <fullName evidence="2">Uncharacterized protein</fullName>
    </submittedName>
</protein>
<evidence type="ECO:0000313" key="2">
    <source>
        <dbReference type="EMBL" id="GAA3027722.1"/>
    </source>
</evidence>
<dbReference type="RefSeq" id="WP_344902165.1">
    <property type="nucleotide sequence ID" value="NZ_BAAAWD010000016.1"/>
</dbReference>
<evidence type="ECO:0000256" key="1">
    <source>
        <dbReference type="SAM" id="MobiDB-lite"/>
    </source>
</evidence>
<gene>
    <name evidence="2" type="ORF">GCM10017559_62510</name>
</gene>
<proteinExistence type="predicted"/>
<dbReference type="EMBL" id="BAAAWD010000016">
    <property type="protein sequence ID" value="GAA3027722.1"/>
    <property type="molecule type" value="Genomic_DNA"/>
</dbReference>
<dbReference type="Proteomes" id="UP001499930">
    <property type="component" value="Unassembled WGS sequence"/>
</dbReference>
<comment type="caution">
    <text evidence="2">The sequence shown here is derived from an EMBL/GenBank/DDBJ whole genome shotgun (WGS) entry which is preliminary data.</text>
</comment>
<sequence>MSTLHAERAALADLAHAESDVYATIAVSRMHPRNLTKTRAAMRRSCKNPRFAEKAFYQYWSGDELVHGESVHLARELARCWGNVDYGVNELDRDEVGGRVQLQVYAWDTESNVRRTQTFWVRALDQPADPRDVYGAQADIASRRLRAVIISVLPVWLVEEAKDLCHSTLVKGDGRPMQERVGEMVDDFAGLGVTVDQLEGRVGSGIDEWSPYDVAQLQVLLRGVRRRELAVEEVFPTQRVTLREIASGLTPLVPVNDPPADDDPPAPDAGEPVSTDRPPGGDGPPAPDVREQSEPPHPQLSASAEQKDDTPRKDQP</sequence>
<evidence type="ECO:0000313" key="3">
    <source>
        <dbReference type="Proteomes" id="UP001499930"/>
    </source>
</evidence>
<feature type="compositionally biased region" description="Basic and acidic residues" evidence="1">
    <location>
        <begin position="305"/>
        <end position="316"/>
    </location>
</feature>